<evidence type="ECO:0000313" key="3">
    <source>
        <dbReference type="EMBL" id="RLM86551.1"/>
    </source>
</evidence>
<evidence type="ECO:0000256" key="1">
    <source>
        <dbReference type="ARBA" id="ARBA00022679"/>
    </source>
</evidence>
<evidence type="ECO:0000313" key="4">
    <source>
        <dbReference type="Proteomes" id="UP000275267"/>
    </source>
</evidence>
<dbReference type="PANTHER" id="PTHR10291:SF0">
    <property type="entry name" value="DEHYDRODOLICHYL DIPHOSPHATE SYNTHASE 2"/>
    <property type="match status" value="1"/>
</dbReference>
<comment type="caution">
    <text evidence="3">The sequence shown here is derived from an EMBL/GenBank/DDBJ whole genome shotgun (WGS) entry which is preliminary data.</text>
</comment>
<evidence type="ECO:0000256" key="2">
    <source>
        <dbReference type="SAM" id="MobiDB-lite"/>
    </source>
</evidence>
<dbReference type="EMBL" id="PQIB02000011">
    <property type="protein sequence ID" value="RLM86551.1"/>
    <property type="molecule type" value="Genomic_DNA"/>
</dbReference>
<dbReference type="OrthoDB" id="4173905at2759"/>
<gene>
    <name evidence="3" type="ORF">C2845_PM04G09380</name>
</gene>
<name>A0A3L6QTX3_PANMI</name>
<dbReference type="InterPro" id="IPR036424">
    <property type="entry name" value="UPP_synth-like_sf"/>
</dbReference>
<accession>A0A3L6QTX3</accession>
<dbReference type="Pfam" id="PF01255">
    <property type="entry name" value="Prenyltransf"/>
    <property type="match status" value="1"/>
</dbReference>
<protein>
    <submittedName>
        <fullName evidence="3">Uncharacterized protein</fullName>
    </submittedName>
</protein>
<keyword evidence="1" id="KW-0808">Transferase</keyword>
<dbReference type="SUPFAM" id="SSF64005">
    <property type="entry name" value="Undecaprenyl diphosphate synthase"/>
    <property type="match status" value="1"/>
</dbReference>
<dbReference type="Gene3D" id="3.40.1180.10">
    <property type="entry name" value="Decaprenyl diphosphate synthase-like"/>
    <property type="match status" value="1"/>
</dbReference>
<reference evidence="4" key="1">
    <citation type="journal article" date="2019" name="Nat. Commun.">
        <title>The genome of broomcorn millet.</title>
        <authorList>
            <person name="Zou C."/>
            <person name="Miki D."/>
            <person name="Li D."/>
            <person name="Tang Q."/>
            <person name="Xiao L."/>
            <person name="Rajput S."/>
            <person name="Deng P."/>
            <person name="Jia W."/>
            <person name="Huang R."/>
            <person name="Zhang M."/>
            <person name="Sun Y."/>
            <person name="Hu J."/>
            <person name="Fu X."/>
            <person name="Schnable P.S."/>
            <person name="Li F."/>
            <person name="Zhang H."/>
            <person name="Feng B."/>
            <person name="Zhu X."/>
            <person name="Liu R."/>
            <person name="Schnable J.C."/>
            <person name="Zhu J.-K."/>
            <person name="Zhang H."/>
        </authorList>
    </citation>
    <scope>NUCLEOTIDE SEQUENCE [LARGE SCALE GENOMIC DNA]</scope>
</reference>
<dbReference type="PANTHER" id="PTHR10291">
    <property type="entry name" value="DEHYDRODOLICHYL DIPHOSPHATE SYNTHASE FAMILY MEMBER"/>
    <property type="match status" value="1"/>
</dbReference>
<proteinExistence type="predicted"/>
<dbReference type="GO" id="GO:0045547">
    <property type="term" value="F:ditrans,polycis-polyprenyl diphosphate synthase [(2E,6E)-farnesyl diphosphate specific] activity"/>
    <property type="evidence" value="ECO:0007669"/>
    <property type="project" value="TreeGrafter"/>
</dbReference>
<feature type="region of interest" description="Disordered" evidence="2">
    <location>
        <begin position="27"/>
        <end position="73"/>
    </location>
</feature>
<dbReference type="Proteomes" id="UP000275267">
    <property type="component" value="Unassembled WGS sequence"/>
</dbReference>
<dbReference type="STRING" id="4540.A0A3L6QTX3"/>
<dbReference type="AlphaFoldDB" id="A0A3L6QTX3"/>
<sequence>MQYVEVDYLMEKIERTIRENVDEYESDVFGSGQERDPDACHRRPLKTAGIPAEGSSGSRGDDEEQLEAPPDAGDLLRRAVGDRAGVPGARPESAGGRRRLLRPEDIDEALLAGELQTNAAAGEELSCPDLVIRTSSEMRLSNFVLLWQSAYSELYFTDTLWPDFGEAEYLRALTGFCRVTCLTLCAWGLCYNS</sequence>
<dbReference type="GO" id="GO:0016094">
    <property type="term" value="P:polyprenol biosynthetic process"/>
    <property type="evidence" value="ECO:0007669"/>
    <property type="project" value="TreeGrafter"/>
</dbReference>
<keyword evidence="4" id="KW-1185">Reference proteome</keyword>
<dbReference type="InterPro" id="IPR001441">
    <property type="entry name" value="UPP_synth-like"/>
</dbReference>
<organism evidence="3 4">
    <name type="scientific">Panicum miliaceum</name>
    <name type="common">Proso millet</name>
    <name type="synonym">Broomcorn millet</name>
    <dbReference type="NCBI Taxonomy" id="4540"/>
    <lineage>
        <taxon>Eukaryota</taxon>
        <taxon>Viridiplantae</taxon>
        <taxon>Streptophyta</taxon>
        <taxon>Embryophyta</taxon>
        <taxon>Tracheophyta</taxon>
        <taxon>Spermatophyta</taxon>
        <taxon>Magnoliopsida</taxon>
        <taxon>Liliopsida</taxon>
        <taxon>Poales</taxon>
        <taxon>Poaceae</taxon>
        <taxon>PACMAD clade</taxon>
        <taxon>Panicoideae</taxon>
        <taxon>Panicodae</taxon>
        <taxon>Paniceae</taxon>
        <taxon>Panicinae</taxon>
        <taxon>Panicum</taxon>
        <taxon>Panicum sect. Panicum</taxon>
    </lineage>
</organism>